<evidence type="ECO:0000313" key="2">
    <source>
        <dbReference type="Proteomes" id="UP000008854"/>
    </source>
</evidence>
<proteinExistence type="predicted"/>
<reference evidence="3" key="2">
    <citation type="submission" date="2019-11" db="UniProtKB">
        <authorList>
            <consortium name="WormBaseParasite"/>
        </authorList>
    </citation>
    <scope>IDENTIFICATION</scope>
    <source>
        <strain evidence="3">Puerto Rican</strain>
    </source>
</reference>
<dbReference type="InParanoid" id="A0A5K4F5S0"/>
<dbReference type="InterPro" id="IPR031821">
    <property type="entry name" value="SOSSC"/>
</dbReference>
<feature type="region of interest" description="Disordered" evidence="1">
    <location>
        <begin position="1"/>
        <end position="22"/>
    </location>
</feature>
<dbReference type="GO" id="GO:0006281">
    <property type="term" value="P:DNA repair"/>
    <property type="evidence" value="ECO:0007669"/>
    <property type="project" value="InterPro"/>
</dbReference>
<evidence type="ECO:0000313" key="3">
    <source>
        <dbReference type="WBParaSite" id="Smp_322250.1"/>
    </source>
</evidence>
<reference evidence="2" key="1">
    <citation type="journal article" date="2012" name="PLoS Negl. Trop. Dis.">
        <title>A systematically improved high quality genome and transcriptome of the human blood fluke Schistosoma mansoni.</title>
        <authorList>
            <person name="Protasio A.V."/>
            <person name="Tsai I.J."/>
            <person name="Babbage A."/>
            <person name="Nichol S."/>
            <person name="Hunt M."/>
            <person name="Aslett M.A."/>
            <person name="De Silva N."/>
            <person name="Velarde G.S."/>
            <person name="Anderson T.J."/>
            <person name="Clark R.C."/>
            <person name="Davidson C."/>
            <person name="Dillon G.P."/>
            <person name="Holroyd N.E."/>
            <person name="LoVerde P.T."/>
            <person name="Lloyd C."/>
            <person name="McQuillan J."/>
            <person name="Oliveira G."/>
            <person name="Otto T.D."/>
            <person name="Parker-Manuel S.J."/>
            <person name="Quail M.A."/>
            <person name="Wilson R.A."/>
            <person name="Zerlotini A."/>
            <person name="Dunne D.W."/>
            <person name="Berriman M."/>
        </authorList>
    </citation>
    <scope>NUCLEOTIDE SEQUENCE [LARGE SCALE GENOMIC DNA]</scope>
    <source>
        <strain evidence="2">Puerto Rican</strain>
    </source>
</reference>
<accession>A0A5K4F5S0</accession>
<dbReference type="Pfam" id="PF15925">
    <property type="entry name" value="SOSSC"/>
    <property type="match status" value="1"/>
</dbReference>
<dbReference type="WBParaSite" id="Smp_322250.1">
    <property type="protein sequence ID" value="Smp_322250.1"/>
    <property type="gene ID" value="Smp_322250"/>
</dbReference>
<dbReference type="AlphaFoldDB" id="A0A5K4F5S0"/>
<dbReference type="Proteomes" id="UP000008854">
    <property type="component" value="Unassembled WGS sequence"/>
</dbReference>
<organism evidence="2 3">
    <name type="scientific">Schistosoma mansoni</name>
    <name type="common">Blood fluke</name>
    <dbReference type="NCBI Taxonomy" id="6183"/>
    <lineage>
        <taxon>Eukaryota</taxon>
        <taxon>Metazoa</taxon>
        <taxon>Spiralia</taxon>
        <taxon>Lophotrochozoa</taxon>
        <taxon>Platyhelminthes</taxon>
        <taxon>Trematoda</taxon>
        <taxon>Digenea</taxon>
        <taxon>Strigeidida</taxon>
        <taxon>Schistosomatoidea</taxon>
        <taxon>Schistosomatidae</taxon>
        <taxon>Schistosoma</taxon>
    </lineage>
</organism>
<name>A0A5K4F5S0_SCHMA</name>
<evidence type="ECO:0000256" key="1">
    <source>
        <dbReference type="SAM" id="MobiDB-lite"/>
    </source>
</evidence>
<protein>
    <submittedName>
        <fullName evidence="3">Uncharacterized protein</fullName>
    </submittedName>
</protein>
<sequence length="68" mass="7680">MEASDSKRNRKLVDAVDERKSSGSGSYFLNSVRPVQIDPDKYPGFYVFQESVFGNIILPAIPRNETNK</sequence>
<keyword evidence="2" id="KW-1185">Reference proteome</keyword>
<dbReference type="GO" id="GO:0070876">
    <property type="term" value="C:SOSS complex"/>
    <property type="evidence" value="ECO:0007669"/>
    <property type="project" value="InterPro"/>
</dbReference>
<feature type="compositionally biased region" description="Basic and acidic residues" evidence="1">
    <location>
        <begin position="1"/>
        <end position="21"/>
    </location>
</feature>